<proteinExistence type="predicted"/>
<organism evidence="1 2">
    <name type="scientific">Engystomops pustulosus</name>
    <name type="common">Tungara frog</name>
    <name type="synonym">Physalaemus pustulosus</name>
    <dbReference type="NCBI Taxonomy" id="76066"/>
    <lineage>
        <taxon>Eukaryota</taxon>
        <taxon>Metazoa</taxon>
        <taxon>Chordata</taxon>
        <taxon>Craniata</taxon>
        <taxon>Vertebrata</taxon>
        <taxon>Euteleostomi</taxon>
        <taxon>Amphibia</taxon>
        <taxon>Batrachia</taxon>
        <taxon>Anura</taxon>
        <taxon>Neobatrachia</taxon>
        <taxon>Hyloidea</taxon>
        <taxon>Leptodactylidae</taxon>
        <taxon>Leiuperinae</taxon>
        <taxon>Engystomops</taxon>
    </lineage>
</organism>
<keyword evidence="2" id="KW-1185">Reference proteome</keyword>
<evidence type="ECO:0000313" key="2">
    <source>
        <dbReference type="Proteomes" id="UP000824782"/>
    </source>
</evidence>
<protein>
    <submittedName>
        <fullName evidence="1">Uncharacterized protein</fullName>
    </submittedName>
</protein>
<dbReference type="EMBL" id="WNYA01012934">
    <property type="protein sequence ID" value="KAG8539812.1"/>
    <property type="molecule type" value="Genomic_DNA"/>
</dbReference>
<sequence>MEINLSKNELLVFPPSTNSVYPNLSTSVCGVTITRKQQARCLGVVLDSDHSFECVAQSLAHSCRMHFRNISRIRPFLTLETC</sequence>
<dbReference type="AlphaFoldDB" id="A0AAV6YRS6"/>
<gene>
    <name evidence="1" type="ORF">GDO81_020314</name>
</gene>
<dbReference type="Proteomes" id="UP000824782">
    <property type="component" value="Unassembled WGS sequence"/>
</dbReference>
<accession>A0AAV6YRS6</accession>
<name>A0AAV6YRS6_ENGPU</name>
<comment type="caution">
    <text evidence="1">The sequence shown here is derived from an EMBL/GenBank/DDBJ whole genome shotgun (WGS) entry which is preliminary data.</text>
</comment>
<reference evidence="1" key="1">
    <citation type="thesis" date="2020" institute="ProQuest LLC" country="789 East Eisenhower Parkway, Ann Arbor, MI, USA">
        <title>Comparative Genomics and Chromosome Evolution.</title>
        <authorList>
            <person name="Mudd A.B."/>
        </authorList>
    </citation>
    <scope>NUCLEOTIDE SEQUENCE</scope>
    <source>
        <strain evidence="1">237g6f4</strain>
        <tissue evidence="1">Blood</tissue>
    </source>
</reference>
<evidence type="ECO:0000313" key="1">
    <source>
        <dbReference type="EMBL" id="KAG8539812.1"/>
    </source>
</evidence>